<name>A0AA88Y0W1_PINIB</name>
<proteinExistence type="inferred from homology"/>
<comment type="similarity">
    <text evidence="1">Belongs to the GADD45 family.</text>
</comment>
<dbReference type="InterPro" id="IPR004038">
    <property type="entry name" value="Ribosomal_eL8/eL30/eS12/Gad45"/>
</dbReference>
<evidence type="ECO:0000313" key="3">
    <source>
        <dbReference type="EMBL" id="KAK3090634.1"/>
    </source>
</evidence>
<dbReference type="GO" id="GO:0051726">
    <property type="term" value="P:regulation of cell cycle"/>
    <property type="evidence" value="ECO:0007669"/>
    <property type="project" value="InterPro"/>
</dbReference>
<sequence>MTLTDCENMEFKSSAESRSSFNVGEALLQTVELAMVDSRLVCGTFQSADMLSTCPESITLCILPDYKEDSDVSILIQHKLIEAYCWENDIPVIKVNGVAGLQKVVSLKNDQNNNANTDLSCLLIQDKEEMAECERMLSKYYWGLVHDNVDPHPVIQLPV</sequence>
<dbReference type="GO" id="GO:0005737">
    <property type="term" value="C:cytoplasm"/>
    <property type="evidence" value="ECO:0007669"/>
    <property type="project" value="TreeGrafter"/>
</dbReference>
<dbReference type="PANTHER" id="PTHR10411:SF8">
    <property type="entry name" value="FI09246P"/>
    <property type="match status" value="1"/>
</dbReference>
<organism evidence="3 4">
    <name type="scientific">Pinctada imbricata</name>
    <name type="common">Atlantic pearl-oyster</name>
    <name type="synonym">Pinctada martensii</name>
    <dbReference type="NCBI Taxonomy" id="66713"/>
    <lineage>
        <taxon>Eukaryota</taxon>
        <taxon>Metazoa</taxon>
        <taxon>Spiralia</taxon>
        <taxon>Lophotrochozoa</taxon>
        <taxon>Mollusca</taxon>
        <taxon>Bivalvia</taxon>
        <taxon>Autobranchia</taxon>
        <taxon>Pteriomorphia</taxon>
        <taxon>Pterioida</taxon>
        <taxon>Pterioidea</taxon>
        <taxon>Pteriidae</taxon>
        <taxon>Pinctada</taxon>
    </lineage>
</organism>
<evidence type="ECO:0000313" key="4">
    <source>
        <dbReference type="Proteomes" id="UP001186944"/>
    </source>
</evidence>
<reference evidence="3" key="1">
    <citation type="submission" date="2019-08" db="EMBL/GenBank/DDBJ databases">
        <title>The improved chromosome-level genome for the pearl oyster Pinctada fucata martensii using PacBio sequencing and Hi-C.</title>
        <authorList>
            <person name="Zheng Z."/>
        </authorList>
    </citation>
    <scope>NUCLEOTIDE SEQUENCE</scope>
    <source>
        <strain evidence="3">ZZ-2019</strain>
        <tissue evidence="3">Adductor muscle</tissue>
    </source>
</reference>
<dbReference type="Gene3D" id="3.30.1330.30">
    <property type="match status" value="1"/>
</dbReference>
<feature type="domain" description="Ribosomal protein eL8/eL30/eS12/Gadd45" evidence="2">
    <location>
        <begin position="26"/>
        <end position="117"/>
    </location>
</feature>
<dbReference type="EMBL" id="VSWD01000010">
    <property type="protein sequence ID" value="KAK3090634.1"/>
    <property type="molecule type" value="Genomic_DNA"/>
</dbReference>
<protein>
    <recommendedName>
        <fullName evidence="2">Ribosomal protein eL8/eL30/eS12/Gadd45 domain-containing protein</fullName>
    </recommendedName>
</protein>
<evidence type="ECO:0000256" key="1">
    <source>
        <dbReference type="ARBA" id="ARBA00007361"/>
    </source>
</evidence>
<dbReference type="PANTHER" id="PTHR10411">
    <property type="entry name" value="GROWTH ARREST AND DNA DAMAGE-INDUCIBLE PROTEIN GADD45"/>
    <property type="match status" value="1"/>
</dbReference>
<comment type="caution">
    <text evidence="3">The sequence shown here is derived from an EMBL/GenBank/DDBJ whole genome shotgun (WGS) entry which is preliminary data.</text>
</comment>
<keyword evidence="4" id="KW-1185">Reference proteome</keyword>
<dbReference type="AlphaFoldDB" id="A0AA88Y0W1"/>
<accession>A0AA88Y0W1</accession>
<dbReference type="InterPro" id="IPR029064">
    <property type="entry name" value="Ribosomal_eL30-like_sf"/>
</dbReference>
<dbReference type="SUPFAM" id="SSF55315">
    <property type="entry name" value="L30e-like"/>
    <property type="match status" value="1"/>
</dbReference>
<dbReference type="Pfam" id="PF01248">
    <property type="entry name" value="Ribosomal_L7Ae"/>
    <property type="match status" value="1"/>
</dbReference>
<dbReference type="GO" id="GO:0005634">
    <property type="term" value="C:nucleus"/>
    <property type="evidence" value="ECO:0007669"/>
    <property type="project" value="InterPro"/>
</dbReference>
<dbReference type="Proteomes" id="UP001186944">
    <property type="component" value="Unassembled WGS sequence"/>
</dbReference>
<evidence type="ECO:0000259" key="2">
    <source>
        <dbReference type="Pfam" id="PF01248"/>
    </source>
</evidence>
<gene>
    <name evidence="3" type="ORF">FSP39_013297</name>
</gene>
<dbReference type="InterPro" id="IPR024824">
    <property type="entry name" value="GADD45"/>
</dbReference>